<keyword evidence="1" id="KW-1133">Transmembrane helix</keyword>
<keyword evidence="1" id="KW-0812">Transmembrane</keyword>
<dbReference type="OMA" id="HSVNLMC"/>
<dbReference type="AlphaFoldDB" id="T1EE11"/>
<keyword evidence="1" id="KW-0472">Membrane</keyword>
<dbReference type="EMBL" id="AMQM01000675">
    <property type="status" value="NOT_ANNOTATED_CDS"/>
    <property type="molecule type" value="Genomic_DNA"/>
</dbReference>
<dbReference type="Proteomes" id="UP000015101">
    <property type="component" value="Unassembled WGS sequence"/>
</dbReference>
<keyword evidence="4" id="KW-1185">Reference proteome</keyword>
<evidence type="ECO:0000313" key="3">
    <source>
        <dbReference type="EnsemblMetazoa" id="HelroP106256"/>
    </source>
</evidence>
<name>T1EE11_HELRO</name>
<evidence type="ECO:0000313" key="2">
    <source>
        <dbReference type="EMBL" id="ESO06663.1"/>
    </source>
</evidence>
<dbReference type="OrthoDB" id="197432at2759"/>
<feature type="transmembrane region" description="Helical" evidence="1">
    <location>
        <begin position="267"/>
        <end position="285"/>
    </location>
</feature>
<reference evidence="2 4" key="2">
    <citation type="journal article" date="2013" name="Nature">
        <title>Insights into bilaterian evolution from three spiralian genomes.</title>
        <authorList>
            <person name="Simakov O."/>
            <person name="Marletaz F."/>
            <person name="Cho S.J."/>
            <person name="Edsinger-Gonzales E."/>
            <person name="Havlak P."/>
            <person name="Hellsten U."/>
            <person name="Kuo D.H."/>
            <person name="Larsson T."/>
            <person name="Lv J."/>
            <person name="Arendt D."/>
            <person name="Savage R."/>
            <person name="Osoegawa K."/>
            <person name="de Jong P."/>
            <person name="Grimwood J."/>
            <person name="Chapman J.A."/>
            <person name="Shapiro H."/>
            <person name="Aerts A."/>
            <person name="Otillar R.P."/>
            <person name="Terry A.Y."/>
            <person name="Boore J.L."/>
            <person name="Grigoriev I.V."/>
            <person name="Lindberg D.R."/>
            <person name="Seaver E.C."/>
            <person name="Weisblat D.A."/>
            <person name="Putnam N.H."/>
            <person name="Rokhsar D.S."/>
        </authorList>
    </citation>
    <scope>NUCLEOTIDE SEQUENCE</scope>
</reference>
<feature type="transmembrane region" description="Helical" evidence="1">
    <location>
        <begin position="227"/>
        <end position="247"/>
    </location>
</feature>
<evidence type="ECO:0008006" key="5">
    <source>
        <dbReference type="Google" id="ProtNLM"/>
    </source>
</evidence>
<gene>
    <name evidence="3" type="primary">20194813</name>
    <name evidence="2" type="ORF">HELRODRAFT_106256</name>
</gene>
<dbReference type="eggNOG" id="ENOG502QSIA">
    <property type="taxonomic scope" value="Eukaryota"/>
</dbReference>
<protein>
    <recommendedName>
        <fullName evidence="5">Transmembrane protein 260</fullName>
    </recommendedName>
</protein>
<evidence type="ECO:0000256" key="1">
    <source>
        <dbReference type="SAM" id="Phobius"/>
    </source>
</evidence>
<dbReference type="EMBL" id="KB096324">
    <property type="protein sequence ID" value="ESO06663.1"/>
    <property type="molecule type" value="Genomic_DNA"/>
</dbReference>
<reference evidence="4" key="1">
    <citation type="submission" date="2012-12" db="EMBL/GenBank/DDBJ databases">
        <authorList>
            <person name="Hellsten U."/>
            <person name="Grimwood J."/>
            <person name="Chapman J.A."/>
            <person name="Shapiro H."/>
            <person name="Aerts A."/>
            <person name="Otillar R.P."/>
            <person name="Terry A.Y."/>
            <person name="Boore J.L."/>
            <person name="Simakov O."/>
            <person name="Marletaz F."/>
            <person name="Cho S.-J."/>
            <person name="Edsinger-Gonzales E."/>
            <person name="Havlak P."/>
            <person name="Kuo D.-H."/>
            <person name="Larsson T."/>
            <person name="Lv J."/>
            <person name="Arendt D."/>
            <person name="Savage R."/>
            <person name="Osoegawa K."/>
            <person name="de Jong P."/>
            <person name="Lindberg D.R."/>
            <person name="Seaver E.C."/>
            <person name="Weisblat D.A."/>
            <person name="Putnam N.H."/>
            <person name="Grigoriev I.V."/>
            <person name="Rokhsar D.S."/>
        </authorList>
    </citation>
    <scope>NUCLEOTIDE SEQUENCE</scope>
</reference>
<feature type="transmembrane region" description="Helical" evidence="1">
    <location>
        <begin position="297"/>
        <end position="313"/>
    </location>
</feature>
<dbReference type="CTD" id="20194813"/>
<dbReference type="InParanoid" id="T1EE11"/>
<feature type="transmembrane region" description="Helical" evidence="1">
    <location>
        <begin position="200"/>
        <end position="221"/>
    </location>
</feature>
<proteinExistence type="predicted"/>
<feature type="transmembrane region" description="Helical" evidence="1">
    <location>
        <begin position="47"/>
        <end position="68"/>
    </location>
</feature>
<dbReference type="Pfam" id="PF11028">
    <property type="entry name" value="TMEM260-like"/>
    <property type="match status" value="1"/>
</dbReference>
<dbReference type="GeneID" id="20194813"/>
<feature type="transmembrane region" description="Helical" evidence="1">
    <location>
        <begin position="80"/>
        <end position="110"/>
    </location>
</feature>
<dbReference type="InterPro" id="IPR021280">
    <property type="entry name" value="TMEM260-like"/>
</dbReference>
<accession>T1EE11</accession>
<sequence length="656" mass="75308">MSAVFSSFSSFLLQLTVLRTTKCIGTSLLVLPIFSLNNLTWFWSTCAEVFALNNFFTSLIVFTVVVLIDGGASEFDSKLFRILAFICGLSLTNQHTIVIYVLFVASWALFKLHRAQLLTRRTLATLTFITILSLSPYVYLPISSHMQWGKWSWGDQRSLAGFFTHLFRVEYGTFDLGKGGIGSGFQTAIRMYFHHLQSRMCELCPWLALIGLVTSVSWYLIDKCKSLILVCLMTTTYLGFFCVRANLDLNNALLLGVVERFWMQSDIGLVLLACVGYHTAIRLVVEKFLGTSKVPMTSVFTTMGSIILIALQLQNNYSKCNNSNNFVVHNFATGLLRSMPRGALILTKGDLPSLSLRYFHICEGVRPDIDIIDVEILSYQWSIRGIKKFNPSVVIPGDVWNLNNSLLEDGRHAFNFKTFLDVNIKRRPIFACIGMQDRDPSWTPHYKIWPYGVCHSIQHVTNPLNPKLWAETAGGLADKWRYKYNEFDKRTWEKVANDEMWHAKIATAFHFYKEGVQSNNDNYKADLLYYSYELYFRAIKLHQHPSRMTDVETFPSFWHKNFALVCEKLLHVTKPLGLDKIKLCKSSIFHFEQYLHLSHDDADANNIISAIQILKQRLDVFNNFKKADETLERAARNLEKLDGIAEKMRNFTRTTR</sequence>
<dbReference type="PANTHER" id="PTHR16214">
    <property type="entry name" value="TRANSMEMBRANE PROTEIN 260"/>
    <property type="match status" value="1"/>
</dbReference>
<evidence type="ECO:0000313" key="4">
    <source>
        <dbReference type="Proteomes" id="UP000015101"/>
    </source>
</evidence>
<dbReference type="PANTHER" id="PTHR16214:SF3">
    <property type="entry name" value="TRANSMEMBRANE PROTEIN 260"/>
    <property type="match status" value="1"/>
</dbReference>
<feature type="transmembrane region" description="Helical" evidence="1">
    <location>
        <begin position="122"/>
        <end position="140"/>
    </location>
</feature>
<dbReference type="HOGENOM" id="CLU_019631_1_0_1"/>
<dbReference type="InterPro" id="IPR052724">
    <property type="entry name" value="GT117_domain-containing"/>
</dbReference>
<organism evidence="3 4">
    <name type="scientific">Helobdella robusta</name>
    <name type="common">Californian leech</name>
    <dbReference type="NCBI Taxonomy" id="6412"/>
    <lineage>
        <taxon>Eukaryota</taxon>
        <taxon>Metazoa</taxon>
        <taxon>Spiralia</taxon>
        <taxon>Lophotrochozoa</taxon>
        <taxon>Annelida</taxon>
        <taxon>Clitellata</taxon>
        <taxon>Hirudinea</taxon>
        <taxon>Rhynchobdellida</taxon>
        <taxon>Glossiphoniidae</taxon>
        <taxon>Helobdella</taxon>
    </lineage>
</organism>
<dbReference type="RefSeq" id="XP_009016031.1">
    <property type="nucleotide sequence ID" value="XM_009017783.1"/>
</dbReference>
<dbReference type="KEGG" id="hro:HELRODRAFT_106256"/>
<reference evidence="3" key="3">
    <citation type="submission" date="2015-06" db="UniProtKB">
        <authorList>
            <consortium name="EnsemblMetazoa"/>
        </authorList>
    </citation>
    <scope>IDENTIFICATION</scope>
</reference>
<dbReference type="EnsemblMetazoa" id="HelroT106256">
    <property type="protein sequence ID" value="HelroP106256"/>
    <property type="gene ID" value="HelroG106256"/>
</dbReference>